<dbReference type="AlphaFoldDB" id="A0A8K0H1G5"/>
<keyword evidence="4" id="KW-0804">Transcription</keyword>
<feature type="domain" description="TF-B3" evidence="6">
    <location>
        <begin position="4"/>
        <end position="102"/>
    </location>
</feature>
<gene>
    <name evidence="7" type="ORF">FNV43_RR13588</name>
</gene>
<reference evidence="7" key="1">
    <citation type="submission" date="2020-03" db="EMBL/GenBank/DDBJ databases">
        <title>A high-quality chromosome-level genome assembly of a woody plant with both climbing and erect habits, Rhamnella rubrinervis.</title>
        <authorList>
            <person name="Lu Z."/>
            <person name="Yang Y."/>
            <person name="Zhu X."/>
            <person name="Sun Y."/>
        </authorList>
    </citation>
    <scope>NUCLEOTIDE SEQUENCE</scope>
    <source>
        <strain evidence="7">BYM</strain>
        <tissue evidence="7">Leaf</tissue>
    </source>
</reference>
<dbReference type="OrthoDB" id="945566at2759"/>
<dbReference type="Pfam" id="PF02362">
    <property type="entry name" value="B3"/>
    <property type="match status" value="1"/>
</dbReference>
<dbReference type="CDD" id="cd10017">
    <property type="entry name" value="B3_DNA"/>
    <property type="match status" value="1"/>
</dbReference>
<keyword evidence="2" id="KW-0805">Transcription regulation</keyword>
<evidence type="ECO:0000256" key="5">
    <source>
        <dbReference type="ARBA" id="ARBA00023242"/>
    </source>
</evidence>
<sequence>MEDKYFDKKLKDADVRQKLSVPTSFLQHIKDHVGKPLKVTEFPTGSVYEFVLATRKEGYMKPVFQSKGWLKFVKDTHLIAGDTIHFWKDDDGQFYIRVTKDYFARRQLAIQVELGRV</sequence>
<dbReference type="Gene3D" id="2.40.330.10">
    <property type="entry name" value="DNA-binding pseudobarrel domain"/>
    <property type="match status" value="1"/>
</dbReference>
<dbReference type="EMBL" id="VOIH02000006">
    <property type="protein sequence ID" value="KAF3443898.1"/>
    <property type="molecule type" value="Genomic_DNA"/>
</dbReference>
<dbReference type="PROSITE" id="PS50863">
    <property type="entry name" value="B3"/>
    <property type="match status" value="1"/>
</dbReference>
<keyword evidence="3" id="KW-0238">DNA-binding</keyword>
<comment type="caution">
    <text evidence="7">The sequence shown here is derived from an EMBL/GenBank/DDBJ whole genome shotgun (WGS) entry which is preliminary data.</text>
</comment>
<accession>A0A8K0H1G5</accession>
<comment type="subcellular location">
    <subcellularLocation>
        <location evidence="1">Nucleus</location>
    </subcellularLocation>
</comment>
<evidence type="ECO:0000256" key="2">
    <source>
        <dbReference type="ARBA" id="ARBA00023015"/>
    </source>
</evidence>
<dbReference type="GO" id="GO:0003677">
    <property type="term" value="F:DNA binding"/>
    <property type="evidence" value="ECO:0007669"/>
    <property type="project" value="UniProtKB-KW"/>
</dbReference>
<dbReference type="InterPro" id="IPR015300">
    <property type="entry name" value="DNA-bd_pseudobarrel_sf"/>
</dbReference>
<dbReference type="InterPro" id="IPR003340">
    <property type="entry name" value="B3_DNA-bd"/>
</dbReference>
<evidence type="ECO:0000259" key="6">
    <source>
        <dbReference type="PROSITE" id="PS50863"/>
    </source>
</evidence>
<dbReference type="SUPFAM" id="SSF101936">
    <property type="entry name" value="DNA-binding pseudobarrel domain"/>
    <property type="match status" value="1"/>
</dbReference>
<keyword evidence="8" id="KW-1185">Reference proteome</keyword>
<protein>
    <recommendedName>
        <fullName evidence="6">TF-B3 domain-containing protein</fullName>
    </recommendedName>
</protein>
<dbReference type="GO" id="GO:0005634">
    <property type="term" value="C:nucleus"/>
    <property type="evidence" value="ECO:0007669"/>
    <property type="project" value="UniProtKB-SubCell"/>
</dbReference>
<dbReference type="Proteomes" id="UP000796880">
    <property type="component" value="Unassembled WGS sequence"/>
</dbReference>
<evidence type="ECO:0000313" key="7">
    <source>
        <dbReference type="EMBL" id="KAF3443898.1"/>
    </source>
</evidence>
<evidence type="ECO:0000256" key="4">
    <source>
        <dbReference type="ARBA" id="ARBA00023163"/>
    </source>
</evidence>
<keyword evidence="5" id="KW-0539">Nucleus</keyword>
<evidence type="ECO:0000313" key="8">
    <source>
        <dbReference type="Proteomes" id="UP000796880"/>
    </source>
</evidence>
<evidence type="ECO:0000256" key="3">
    <source>
        <dbReference type="ARBA" id="ARBA00023125"/>
    </source>
</evidence>
<organism evidence="7 8">
    <name type="scientific">Rhamnella rubrinervis</name>
    <dbReference type="NCBI Taxonomy" id="2594499"/>
    <lineage>
        <taxon>Eukaryota</taxon>
        <taxon>Viridiplantae</taxon>
        <taxon>Streptophyta</taxon>
        <taxon>Embryophyta</taxon>
        <taxon>Tracheophyta</taxon>
        <taxon>Spermatophyta</taxon>
        <taxon>Magnoliopsida</taxon>
        <taxon>eudicotyledons</taxon>
        <taxon>Gunneridae</taxon>
        <taxon>Pentapetalae</taxon>
        <taxon>rosids</taxon>
        <taxon>fabids</taxon>
        <taxon>Rosales</taxon>
        <taxon>Rhamnaceae</taxon>
        <taxon>rhamnoid group</taxon>
        <taxon>Rhamneae</taxon>
        <taxon>Rhamnella</taxon>
    </lineage>
</organism>
<proteinExistence type="predicted"/>
<name>A0A8K0H1G5_9ROSA</name>
<evidence type="ECO:0000256" key="1">
    <source>
        <dbReference type="ARBA" id="ARBA00004123"/>
    </source>
</evidence>